<dbReference type="RefSeq" id="WP_013655835.1">
    <property type="nucleotide sequence ID" value="NC_015275.1"/>
</dbReference>
<evidence type="ECO:0000313" key="1">
    <source>
        <dbReference type="EMBL" id="ADZ82534.1"/>
    </source>
</evidence>
<accession>F2JK67</accession>
<dbReference type="KEGG" id="cle:Clole_2783"/>
<protein>
    <submittedName>
        <fullName evidence="2">Uncharacterized protein</fullName>
    </submittedName>
</protein>
<dbReference type="AlphaFoldDB" id="F2JK67"/>
<dbReference type="STRING" id="642492.Clole_0801"/>
<gene>
    <name evidence="1" type="ordered locus">Clole_0801</name>
    <name evidence="2" type="ordered locus">Clole_2783</name>
</gene>
<sequence length="56" mass="6390">MDEQQVQDLMKWAEEVANKCIYSVPYILALHGKKNNELKDCEKAKVVVANELINGK</sequence>
<organism evidence="2 3">
    <name type="scientific">Cellulosilyticum lentocellum (strain ATCC 49066 / DSM 5427 / NCIMB 11756 / RHM5)</name>
    <name type="common">Clostridium lentocellum</name>
    <dbReference type="NCBI Taxonomy" id="642492"/>
    <lineage>
        <taxon>Bacteria</taxon>
        <taxon>Bacillati</taxon>
        <taxon>Bacillota</taxon>
        <taxon>Clostridia</taxon>
        <taxon>Lachnospirales</taxon>
        <taxon>Cellulosilyticaceae</taxon>
        <taxon>Cellulosilyticum</taxon>
    </lineage>
</organism>
<evidence type="ECO:0000313" key="2">
    <source>
        <dbReference type="EMBL" id="ADZ84482.1"/>
    </source>
</evidence>
<proteinExistence type="predicted"/>
<reference evidence="2 3" key="1">
    <citation type="journal article" date="2011" name="J. Bacteriol.">
        <title>Complete genome sequence of the cellulose-degrading bacterium Cellulosilyticum lentocellum.</title>
        <authorList>
            <consortium name="US DOE Joint Genome Institute"/>
            <person name="Miller D.A."/>
            <person name="Suen G."/>
            <person name="Bruce D."/>
            <person name="Copeland A."/>
            <person name="Cheng J.F."/>
            <person name="Detter C."/>
            <person name="Goodwin L.A."/>
            <person name="Han C.S."/>
            <person name="Hauser L.J."/>
            <person name="Land M.L."/>
            <person name="Lapidus A."/>
            <person name="Lucas S."/>
            <person name="Meincke L."/>
            <person name="Pitluck S."/>
            <person name="Tapia R."/>
            <person name="Teshima H."/>
            <person name="Woyke T."/>
            <person name="Fox B.G."/>
            <person name="Angert E.R."/>
            <person name="Currie C.R."/>
        </authorList>
    </citation>
    <scope>NUCLEOTIDE SEQUENCE [LARGE SCALE GENOMIC DNA]</scope>
    <source>
        <strain evidence="3">ATCC 49066 / DSM 5427 / NCIMB 11756 / RHM5</strain>
        <strain evidence="2">DSM 5427</strain>
    </source>
</reference>
<name>F2JK67_CELLD</name>
<dbReference type="KEGG" id="cle:Clole_0801"/>
<dbReference type="HOGENOM" id="CLU_3005741_0_0_9"/>
<keyword evidence="3" id="KW-1185">Reference proteome</keyword>
<dbReference type="EMBL" id="CP002582">
    <property type="protein sequence ID" value="ADZ84482.1"/>
    <property type="molecule type" value="Genomic_DNA"/>
</dbReference>
<dbReference type="EMBL" id="CP002582">
    <property type="protein sequence ID" value="ADZ82534.1"/>
    <property type="molecule type" value="Genomic_DNA"/>
</dbReference>
<evidence type="ECO:0000313" key="3">
    <source>
        <dbReference type="Proteomes" id="UP000008467"/>
    </source>
</evidence>
<dbReference type="Proteomes" id="UP000008467">
    <property type="component" value="Chromosome"/>
</dbReference>